<accession>A0A8H9CG36</accession>
<proteinExistence type="predicted"/>
<gene>
    <name evidence="1" type="ORF">THERMOS_1571</name>
</gene>
<organism evidence="1 2">
    <name type="scientific">Bathymodiolus thermophilus thioautotrophic gill symbiont</name>
    <dbReference type="NCBI Taxonomy" id="2360"/>
    <lineage>
        <taxon>Bacteria</taxon>
        <taxon>Pseudomonadati</taxon>
        <taxon>Pseudomonadota</taxon>
        <taxon>Gammaproteobacteria</taxon>
        <taxon>sulfur-oxidizing symbionts</taxon>
    </lineage>
</organism>
<comment type="caution">
    <text evidence="1">The sequence shown here is derived from an EMBL/GenBank/DDBJ whole genome shotgun (WGS) entry which is preliminary data.</text>
</comment>
<evidence type="ECO:0000313" key="2">
    <source>
        <dbReference type="Proteomes" id="UP000643672"/>
    </source>
</evidence>
<name>A0A8H9CG36_9GAMM</name>
<evidence type="ECO:0000313" key="1">
    <source>
        <dbReference type="EMBL" id="CAB5502302.1"/>
    </source>
</evidence>
<reference evidence="1 2" key="1">
    <citation type="submission" date="2020-05" db="EMBL/GenBank/DDBJ databases">
        <authorList>
            <person name="Petersen J."/>
            <person name="Sayavedra L."/>
        </authorList>
    </citation>
    <scope>NUCLEOTIDE SEQUENCE [LARGE SCALE GENOMIC DNA]</scope>
    <source>
        <strain evidence="1">B thermophilus SOXS</strain>
    </source>
</reference>
<protein>
    <submittedName>
        <fullName evidence="1">Uncharacterized protein</fullName>
    </submittedName>
</protein>
<dbReference type="EMBL" id="CAESAQ020000076">
    <property type="protein sequence ID" value="CAB5502302.1"/>
    <property type="molecule type" value="Genomic_DNA"/>
</dbReference>
<keyword evidence="2" id="KW-1185">Reference proteome</keyword>
<dbReference type="Proteomes" id="UP000643672">
    <property type="component" value="Unassembled WGS sequence"/>
</dbReference>
<sequence>MYFGLALGQAKSQKYIQSLNLGSKISQCFIIIGFCLENRWIMHKQLTFEK</sequence>
<dbReference type="AlphaFoldDB" id="A0A8H9CG36"/>